<gene>
    <name evidence="1" type="ORF">RT723_04845</name>
</gene>
<accession>A0ABU3QY23</accession>
<reference evidence="1 2" key="1">
    <citation type="submission" date="2023-10" db="EMBL/GenBank/DDBJ databases">
        <title>Psychrosphaera aquimaarina strain SW33 isolated from seawater.</title>
        <authorList>
            <person name="Bayburt H."/>
            <person name="Kim J.M."/>
            <person name="Choi B.J."/>
            <person name="Jeon C.O."/>
        </authorList>
    </citation>
    <scope>NUCLEOTIDE SEQUENCE [LARGE SCALE GENOMIC DNA]</scope>
    <source>
        <strain evidence="1 2">KCTC 52743</strain>
    </source>
</reference>
<dbReference type="EMBL" id="JAWCUA010000003">
    <property type="protein sequence ID" value="MDU0112337.1"/>
    <property type="molecule type" value="Genomic_DNA"/>
</dbReference>
<evidence type="ECO:0000313" key="1">
    <source>
        <dbReference type="EMBL" id="MDU0112337.1"/>
    </source>
</evidence>
<comment type="caution">
    <text evidence="1">The sequence shown here is derived from an EMBL/GenBank/DDBJ whole genome shotgun (WGS) entry which is preliminary data.</text>
</comment>
<proteinExistence type="predicted"/>
<dbReference type="RefSeq" id="WP_315946084.1">
    <property type="nucleotide sequence ID" value="NZ_JAWCUA010000003.1"/>
</dbReference>
<dbReference type="PANTHER" id="PTHR37811:SF2">
    <property type="entry name" value="ABM DOMAIN-CONTAINING PROTEIN"/>
    <property type="match status" value="1"/>
</dbReference>
<dbReference type="GO" id="GO:0004497">
    <property type="term" value="F:monooxygenase activity"/>
    <property type="evidence" value="ECO:0007669"/>
    <property type="project" value="UniProtKB-KW"/>
</dbReference>
<organism evidence="1 2">
    <name type="scientific">Psychrosphaera aquimarina</name>
    <dbReference type="NCBI Taxonomy" id="2044854"/>
    <lineage>
        <taxon>Bacteria</taxon>
        <taxon>Pseudomonadati</taxon>
        <taxon>Pseudomonadota</taxon>
        <taxon>Gammaproteobacteria</taxon>
        <taxon>Alteromonadales</taxon>
        <taxon>Pseudoalteromonadaceae</taxon>
        <taxon>Psychrosphaera</taxon>
    </lineage>
</organism>
<name>A0ABU3QY23_9GAMM</name>
<keyword evidence="1" id="KW-0503">Monooxygenase</keyword>
<sequence>MYAVIFKAQIAELNDEYSKTAAKMRELAFSKYGCLDFVAVCEGEQEVAISYWPDEQSILAWKQDPEHLLAQQLGQKNWYQSYSVEVVEIKRQYRSN</sequence>
<dbReference type="InterPro" id="IPR011008">
    <property type="entry name" value="Dimeric_a/b-barrel"/>
</dbReference>
<dbReference type="Proteomes" id="UP001257914">
    <property type="component" value="Unassembled WGS sequence"/>
</dbReference>
<keyword evidence="1" id="KW-0560">Oxidoreductase</keyword>
<dbReference type="SUPFAM" id="SSF54909">
    <property type="entry name" value="Dimeric alpha+beta barrel"/>
    <property type="match status" value="1"/>
</dbReference>
<dbReference type="PANTHER" id="PTHR37811">
    <property type="entry name" value="BLL5343 PROTEIN"/>
    <property type="match status" value="1"/>
</dbReference>
<evidence type="ECO:0000313" key="2">
    <source>
        <dbReference type="Proteomes" id="UP001257914"/>
    </source>
</evidence>
<keyword evidence="2" id="KW-1185">Reference proteome</keyword>
<dbReference type="Gene3D" id="3.30.70.100">
    <property type="match status" value="1"/>
</dbReference>
<dbReference type="InterPro" id="IPR052936">
    <property type="entry name" value="Jasmonate_Hydroxylase-like"/>
</dbReference>
<protein>
    <submittedName>
        <fullName evidence="1">Antibiotic biosynthesis monooxygenase</fullName>
    </submittedName>
</protein>